<keyword evidence="6" id="KW-0503">Monooxygenase</keyword>
<keyword evidence="4 5" id="KW-0408">Iron</keyword>
<comment type="caution">
    <text evidence="8">The sequence shown here is derived from an EMBL/GenBank/DDBJ whole genome shotgun (WGS) entry which is preliminary data.</text>
</comment>
<dbReference type="InterPro" id="IPR002401">
    <property type="entry name" value="Cyt_P450_E_grp-I"/>
</dbReference>
<dbReference type="Pfam" id="PF00067">
    <property type="entry name" value="p450"/>
    <property type="match status" value="1"/>
</dbReference>
<dbReference type="PROSITE" id="PS00086">
    <property type="entry name" value="CYTOCHROME_P450"/>
    <property type="match status" value="1"/>
</dbReference>
<keyword evidence="7" id="KW-1133">Transmembrane helix</keyword>
<comment type="cofactor">
    <cofactor evidence="5">
        <name>heme</name>
        <dbReference type="ChEBI" id="CHEBI:30413"/>
    </cofactor>
</comment>
<dbReference type="PRINTS" id="PR00385">
    <property type="entry name" value="P450"/>
</dbReference>
<dbReference type="GO" id="GO:0005506">
    <property type="term" value="F:iron ion binding"/>
    <property type="evidence" value="ECO:0007669"/>
    <property type="project" value="InterPro"/>
</dbReference>
<evidence type="ECO:0000256" key="4">
    <source>
        <dbReference type="ARBA" id="ARBA00023004"/>
    </source>
</evidence>
<protein>
    <submittedName>
        <fullName evidence="8">Cytochrome P450 family protein</fullName>
    </submittedName>
</protein>
<feature type="transmembrane region" description="Helical" evidence="7">
    <location>
        <begin position="6"/>
        <end position="24"/>
    </location>
</feature>
<feature type="binding site" description="axial binding residue" evidence="5">
    <location>
        <position position="441"/>
    </location>
    <ligand>
        <name>heme</name>
        <dbReference type="ChEBI" id="CHEBI:30413"/>
    </ligand>
    <ligandPart>
        <name>Fe</name>
        <dbReference type="ChEBI" id="CHEBI:18248"/>
    </ligandPart>
</feature>
<comment type="similarity">
    <text evidence="6">Belongs to the cytochrome P450 family.</text>
</comment>
<dbReference type="EMBL" id="JAMFTS010000003">
    <property type="protein sequence ID" value="KAJ4774841.1"/>
    <property type="molecule type" value="Genomic_DNA"/>
</dbReference>
<dbReference type="PANTHER" id="PTHR47951:SF3">
    <property type="entry name" value="CYTOCHROME P450, FAMILY 706, SUBFAMILY A, POLYPEPTIDE 4"/>
    <property type="match status" value="1"/>
</dbReference>
<gene>
    <name evidence="8" type="ORF">LUZ62_059098</name>
</gene>
<evidence type="ECO:0000256" key="2">
    <source>
        <dbReference type="ARBA" id="ARBA00022723"/>
    </source>
</evidence>
<organism evidence="8 9">
    <name type="scientific">Rhynchospora pubera</name>
    <dbReference type="NCBI Taxonomy" id="906938"/>
    <lineage>
        <taxon>Eukaryota</taxon>
        <taxon>Viridiplantae</taxon>
        <taxon>Streptophyta</taxon>
        <taxon>Embryophyta</taxon>
        <taxon>Tracheophyta</taxon>
        <taxon>Spermatophyta</taxon>
        <taxon>Magnoliopsida</taxon>
        <taxon>Liliopsida</taxon>
        <taxon>Poales</taxon>
        <taxon>Cyperaceae</taxon>
        <taxon>Cyperoideae</taxon>
        <taxon>Rhynchosporeae</taxon>
        <taxon>Rhynchospora</taxon>
    </lineage>
</organism>
<sequence>MEPTTFLYTFLLTTFLIYTALLLLRRRRTPPLPPGPTGLPLVGSLPFLDPSLHTYFTDLSKKYGPIFSLQLGSKLAVVISSSSLAHAVLREHDNTFANRDVTETGRLFSYGGNDIVWSPNGPTWRMLRRICVHEMLSPQSLDAVSSIRQQETRSTVRHIHASSGNPVDIGAEMFLNVMNVVTNTMWGETLEGDKERESVSKDFKEVVANITDLLGRPNVSDFFPALARFDLQGIQSKMAVLRDRVDNIFERMIEKKSCDGGKTTNDLLEFMLRMEREGGDSKTPFTMSHVKALLMDMFTGGTDTTSTTVEWAMAELINKPDILKKLQDELDQIVGKDKLVEESHLKQLQFLSLVIKETLRLHPPLPLLIPHCPSSPCIIDGYLIPKGTRVFINVWAIQRDPSNWTDPLEFKPERYLQQGLQRDFGGKDFDYFPFGSGRRICAGIAMAERIVGYLLATIVHSFDWKLPEGKDVDLSEQFSIVMKKAIPLVAIPTPRLSKNELYNITS</sequence>
<keyword evidence="9" id="KW-1185">Reference proteome</keyword>
<dbReference type="InterPro" id="IPR017972">
    <property type="entry name" value="Cyt_P450_CS"/>
</dbReference>
<keyword evidence="1 5" id="KW-0349">Heme</keyword>
<evidence type="ECO:0000256" key="7">
    <source>
        <dbReference type="SAM" id="Phobius"/>
    </source>
</evidence>
<dbReference type="FunFam" id="1.10.630.10:FF:000026">
    <property type="entry name" value="Cytochrome P450 82C4"/>
    <property type="match status" value="1"/>
</dbReference>
<evidence type="ECO:0000256" key="1">
    <source>
        <dbReference type="ARBA" id="ARBA00022617"/>
    </source>
</evidence>
<dbReference type="InterPro" id="IPR036396">
    <property type="entry name" value="Cyt_P450_sf"/>
</dbReference>
<keyword evidence="7" id="KW-0812">Transmembrane</keyword>
<reference evidence="8" key="1">
    <citation type="submission" date="2022-08" db="EMBL/GenBank/DDBJ databases">
        <authorList>
            <person name="Marques A."/>
        </authorList>
    </citation>
    <scope>NUCLEOTIDE SEQUENCE</scope>
    <source>
        <strain evidence="8">RhyPub2mFocal</strain>
        <tissue evidence="8">Leaves</tissue>
    </source>
</reference>
<evidence type="ECO:0000313" key="8">
    <source>
        <dbReference type="EMBL" id="KAJ4774841.1"/>
    </source>
</evidence>
<dbReference type="GO" id="GO:0004497">
    <property type="term" value="F:monooxygenase activity"/>
    <property type="evidence" value="ECO:0007669"/>
    <property type="project" value="UniProtKB-KW"/>
</dbReference>
<dbReference type="SUPFAM" id="SSF48264">
    <property type="entry name" value="Cytochrome P450"/>
    <property type="match status" value="1"/>
</dbReference>
<evidence type="ECO:0000256" key="6">
    <source>
        <dbReference type="RuleBase" id="RU000461"/>
    </source>
</evidence>
<proteinExistence type="inferred from homology"/>
<evidence type="ECO:0000256" key="5">
    <source>
        <dbReference type="PIRSR" id="PIRSR602401-1"/>
    </source>
</evidence>
<dbReference type="Gene3D" id="1.10.630.10">
    <property type="entry name" value="Cytochrome P450"/>
    <property type="match status" value="1"/>
</dbReference>
<dbReference type="GO" id="GO:0020037">
    <property type="term" value="F:heme binding"/>
    <property type="evidence" value="ECO:0007669"/>
    <property type="project" value="InterPro"/>
</dbReference>
<dbReference type="PRINTS" id="PR00463">
    <property type="entry name" value="EP450I"/>
</dbReference>
<evidence type="ECO:0000313" key="9">
    <source>
        <dbReference type="Proteomes" id="UP001140206"/>
    </source>
</evidence>
<dbReference type="InterPro" id="IPR001128">
    <property type="entry name" value="Cyt_P450"/>
</dbReference>
<dbReference type="PANTHER" id="PTHR47951">
    <property type="entry name" value="OS08G0547900 PROTEIN"/>
    <property type="match status" value="1"/>
</dbReference>
<name>A0AAV8E734_9POAL</name>
<dbReference type="AlphaFoldDB" id="A0AAV8E734"/>
<dbReference type="GO" id="GO:0016705">
    <property type="term" value="F:oxidoreductase activity, acting on paired donors, with incorporation or reduction of molecular oxygen"/>
    <property type="evidence" value="ECO:0007669"/>
    <property type="project" value="InterPro"/>
</dbReference>
<keyword evidence="2 5" id="KW-0479">Metal-binding</keyword>
<evidence type="ECO:0000256" key="3">
    <source>
        <dbReference type="ARBA" id="ARBA00023002"/>
    </source>
</evidence>
<keyword evidence="7" id="KW-0472">Membrane</keyword>
<keyword evidence="3 6" id="KW-0560">Oxidoreductase</keyword>
<dbReference type="Proteomes" id="UP001140206">
    <property type="component" value="Chromosome 3"/>
</dbReference>
<accession>A0AAV8E734</accession>